<organism evidence="3 4">
    <name type="scientific">Puccinia coronata f. sp. avenae</name>
    <dbReference type="NCBI Taxonomy" id="200324"/>
    <lineage>
        <taxon>Eukaryota</taxon>
        <taxon>Fungi</taxon>
        <taxon>Dikarya</taxon>
        <taxon>Basidiomycota</taxon>
        <taxon>Pucciniomycotina</taxon>
        <taxon>Pucciniomycetes</taxon>
        <taxon>Pucciniales</taxon>
        <taxon>Pucciniaceae</taxon>
        <taxon>Puccinia</taxon>
    </lineage>
</organism>
<reference evidence="4 5" key="1">
    <citation type="submission" date="2017-11" db="EMBL/GenBank/DDBJ databases">
        <title>De novo assembly and phasing of dikaryotic genomes from two isolates of Puccinia coronata f. sp. avenae, the causal agent of oat crown rust.</title>
        <authorList>
            <person name="Miller M.E."/>
            <person name="Zhang Y."/>
            <person name="Omidvar V."/>
            <person name="Sperschneider J."/>
            <person name="Schwessinger B."/>
            <person name="Raley C."/>
            <person name="Palmer J.M."/>
            <person name="Garnica D."/>
            <person name="Upadhyaya N."/>
            <person name="Rathjen J."/>
            <person name="Taylor J.M."/>
            <person name="Park R.F."/>
            <person name="Dodds P.N."/>
            <person name="Hirsch C.D."/>
            <person name="Kianian S.F."/>
            <person name="Figueroa M."/>
        </authorList>
    </citation>
    <scope>NUCLEOTIDE SEQUENCE [LARGE SCALE GENOMIC DNA]</scope>
    <source>
        <strain evidence="3">12NC29</strain>
        <strain evidence="2">12SD80</strain>
    </source>
</reference>
<name>A0A2N5U6V0_9BASI</name>
<dbReference type="SUPFAM" id="SSF57850">
    <property type="entry name" value="RING/U-box"/>
    <property type="match status" value="1"/>
</dbReference>
<gene>
    <name evidence="3" type="ORF">PCANC_17860</name>
    <name evidence="2" type="ORF">PCASD_15951</name>
</gene>
<evidence type="ECO:0000313" key="4">
    <source>
        <dbReference type="Proteomes" id="UP000235388"/>
    </source>
</evidence>
<accession>A0A2N5U6V0</accession>
<dbReference type="Gene3D" id="3.30.40.10">
    <property type="entry name" value="Zinc/RING finger domain, C3HC4 (zinc finger)"/>
    <property type="match status" value="1"/>
</dbReference>
<evidence type="ECO:0000313" key="3">
    <source>
        <dbReference type="EMBL" id="PLW33455.1"/>
    </source>
</evidence>
<dbReference type="OrthoDB" id="668064at2759"/>
<protein>
    <recommendedName>
        <fullName evidence="6">RING-type domain-containing protein</fullName>
    </recommendedName>
</protein>
<keyword evidence="1" id="KW-0732">Signal</keyword>
<dbReference type="EMBL" id="PGCJ01000299">
    <property type="protein sequence ID" value="PLW33455.1"/>
    <property type="molecule type" value="Genomic_DNA"/>
</dbReference>
<dbReference type="InterPro" id="IPR013083">
    <property type="entry name" value="Znf_RING/FYVE/PHD"/>
</dbReference>
<keyword evidence="4" id="KW-1185">Reference proteome</keyword>
<sequence length="207" mass="23906">MVLQLLPWIVLLLGWPHLTLSINWSGITRVPYTPDFDPETSMTTRARTVAFFKSTWPIIASSKREKKETARSYPLPYACMVCKKDYQLASRGRKADRVAILPGCQHHFHASCLQSNFRLQEANPGRARLKFLDFVPVTCPSPTCKVPFNLYSSTSQRQSLWHNSCDHLLDAVDYCCHHLKKPLSFFSKKKKETYVARYRRISSRRAP</sequence>
<dbReference type="Proteomes" id="UP000235388">
    <property type="component" value="Unassembled WGS sequence"/>
</dbReference>
<feature type="chain" id="PRO_5015083804" description="RING-type domain-containing protein" evidence="1">
    <location>
        <begin position="22"/>
        <end position="207"/>
    </location>
</feature>
<dbReference type="AlphaFoldDB" id="A0A2N5U6V0"/>
<evidence type="ECO:0000313" key="5">
    <source>
        <dbReference type="Proteomes" id="UP000235392"/>
    </source>
</evidence>
<comment type="caution">
    <text evidence="3">The sequence shown here is derived from an EMBL/GenBank/DDBJ whole genome shotgun (WGS) entry which is preliminary data.</text>
</comment>
<evidence type="ECO:0000313" key="2">
    <source>
        <dbReference type="EMBL" id="PLW30840.1"/>
    </source>
</evidence>
<proteinExistence type="predicted"/>
<dbReference type="Proteomes" id="UP000235392">
    <property type="component" value="Unassembled WGS sequence"/>
</dbReference>
<evidence type="ECO:0008006" key="6">
    <source>
        <dbReference type="Google" id="ProtNLM"/>
    </source>
</evidence>
<evidence type="ECO:0000256" key="1">
    <source>
        <dbReference type="SAM" id="SignalP"/>
    </source>
</evidence>
<feature type="signal peptide" evidence="1">
    <location>
        <begin position="1"/>
        <end position="21"/>
    </location>
</feature>
<dbReference type="EMBL" id="PGCI01000285">
    <property type="protein sequence ID" value="PLW30840.1"/>
    <property type="molecule type" value="Genomic_DNA"/>
</dbReference>